<dbReference type="AlphaFoldDB" id="A0A7U2FFT1"/>
<feature type="compositionally biased region" description="Basic and acidic residues" evidence="1">
    <location>
        <begin position="160"/>
        <end position="170"/>
    </location>
</feature>
<feature type="compositionally biased region" description="Polar residues" evidence="1">
    <location>
        <begin position="27"/>
        <end position="47"/>
    </location>
</feature>
<dbReference type="EMBL" id="CP069039">
    <property type="protein sequence ID" value="QRD04493.1"/>
    <property type="molecule type" value="Genomic_DNA"/>
</dbReference>
<dbReference type="VEuPathDB" id="FungiDB:JI435_104400"/>
<reference evidence="3" key="1">
    <citation type="journal article" date="2021" name="BMC Genomics">
        <title>Chromosome-level genome assembly and manually-curated proteome of model necrotroph Parastagonospora nodorum Sn15 reveals a genome-wide trove of candidate effector homologs, and redundancy of virulence-related functions within an accessory chromosome.</title>
        <authorList>
            <person name="Bertazzoni S."/>
            <person name="Jones D.A.B."/>
            <person name="Phan H.T."/>
            <person name="Tan K.-C."/>
            <person name="Hane J.K."/>
        </authorList>
    </citation>
    <scope>NUCLEOTIDE SEQUENCE [LARGE SCALE GENOMIC DNA]</scope>
    <source>
        <strain evidence="3">SN15 / ATCC MYA-4574 / FGSC 10173)</strain>
    </source>
</reference>
<feature type="compositionally biased region" description="Polar residues" evidence="1">
    <location>
        <begin position="54"/>
        <end position="66"/>
    </location>
</feature>
<evidence type="ECO:0000313" key="3">
    <source>
        <dbReference type="Proteomes" id="UP000663193"/>
    </source>
</evidence>
<feature type="region of interest" description="Disordered" evidence="1">
    <location>
        <begin position="1"/>
        <end position="75"/>
    </location>
</feature>
<accession>A0A7U2FFT1</accession>
<evidence type="ECO:0000256" key="1">
    <source>
        <dbReference type="SAM" id="MobiDB-lite"/>
    </source>
</evidence>
<evidence type="ECO:0000313" key="2">
    <source>
        <dbReference type="EMBL" id="QRD04493.1"/>
    </source>
</evidence>
<feature type="region of interest" description="Disordered" evidence="1">
    <location>
        <begin position="90"/>
        <end position="180"/>
    </location>
</feature>
<organism evidence="2 3">
    <name type="scientific">Phaeosphaeria nodorum (strain SN15 / ATCC MYA-4574 / FGSC 10173)</name>
    <name type="common">Glume blotch fungus</name>
    <name type="synonym">Parastagonospora nodorum</name>
    <dbReference type="NCBI Taxonomy" id="321614"/>
    <lineage>
        <taxon>Eukaryota</taxon>
        <taxon>Fungi</taxon>
        <taxon>Dikarya</taxon>
        <taxon>Ascomycota</taxon>
        <taxon>Pezizomycotina</taxon>
        <taxon>Dothideomycetes</taxon>
        <taxon>Pleosporomycetidae</taxon>
        <taxon>Pleosporales</taxon>
        <taxon>Pleosporineae</taxon>
        <taxon>Phaeosphaeriaceae</taxon>
        <taxon>Parastagonospora</taxon>
    </lineage>
</organism>
<feature type="compositionally biased region" description="Basic and acidic residues" evidence="1">
    <location>
        <begin position="139"/>
        <end position="151"/>
    </location>
</feature>
<feature type="compositionally biased region" description="Polar residues" evidence="1">
    <location>
        <begin position="109"/>
        <end position="126"/>
    </location>
</feature>
<name>A0A7U2FFT1_PHANO</name>
<protein>
    <submittedName>
        <fullName evidence="2">Uncharacterized protein</fullName>
    </submittedName>
</protein>
<sequence>MPSSSVPLSAGQKRRAQYNRAKDRVKLQNQSEIQESHSTSQSMNSQHRPARPSPASQSWLQISPTPGSEPIKAAEFYPATEHRMLGEDGKSMASLSGWPANEGFKDRGWTSTTGMGSGASWASRNGQGSGGIMQSKPRQMTEKEMYDDNRRGTMRQARSKPTESEKERCFKYVTGDNPCT</sequence>
<keyword evidence="3" id="KW-1185">Reference proteome</keyword>
<gene>
    <name evidence="2" type="ORF">JI435_104400</name>
</gene>
<dbReference type="Proteomes" id="UP000663193">
    <property type="component" value="Chromosome 17"/>
</dbReference>
<proteinExistence type="predicted"/>